<gene>
    <name evidence="9" type="ORF">PLOB_00043173</name>
</gene>
<keyword evidence="4 6" id="KW-1015">Disulfide bond</keyword>
<dbReference type="InterPro" id="IPR000742">
    <property type="entry name" value="EGF"/>
</dbReference>
<evidence type="ECO:0000259" key="7">
    <source>
        <dbReference type="PROSITE" id="PS50026"/>
    </source>
</evidence>
<dbReference type="Pfam" id="PF00008">
    <property type="entry name" value="EGF"/>
    <property type="match status" value="1"/>
</dbReference>
<feature type="domain" description="EGF-like" evidence="7">
    <location>
        <begin position="84"/>
        <end position="122"/>
    </location>
</feature>
<dbReference type="InterPro" id="IPR024731">
    <property type="entry name" value="NELL2-like_EGF"/>
</dbReference>
<dbReference type="SUPFAM" id="SSF57184">
    <property type="entry name" value="Growth factor receptor domain"/>
    <property type="match status" value="1"/>
</dbReference>
<comment type="caution">
    <text evidence="6">Lacks conserved residue(s) required for the propagation of feature annotation.</text>
</comment>
<dbReference type="InterPro" id="IPR049883">
    <property type="entry name" value="NOTCH1_EGF-like"/>
</dbReference>
<feature type="domain" description="Apple" evidence="8">
    <location>
        <begin position="3"/>
        <end position="79"/>
    </location>
</feature>
<keyword evidence="5" id="KW-0325">Glycoprotein</keyword>
<organism evidence="9 10">
    <name type="scientific">Porites lobata</name>
    <dbReference type="NCBI Taxonomy" id="104759"/>
    <lineage>
        <taxon>Eukaryota</taxon>
        <taxon>Metazoa</taxon>
        <taxon>Cnidaria</taxon>
        <taxon>Anthozoa</taxon>
        <taxon>Hexacorallia</taxon>
        <taxon>Scleractinia</taxon>
        <taxon>Fungiina</taxon>
        <taxon>Poritidae</taxon>
        <taxon>Porites</taxon>
    </lineage>
</organism>
<dbReference type="Pfam" id="PF12947">
    <property type="entry name" value="EGF_3"/>
    <property type="match status" value="1"/>
</dbReference>
<evidence type="ECO:0000313" key="9">
    <source>
        <dbReference type="EMBL" id="CAH3142999.1"/>
    </source>
</evidence>
<sequence>GNCRVLAFPSYFLIADKCLEGHTILIVQHVPDMGLCELLCYNEPNCVSVNYEIQTQIRCELNNSTHRAHDDDFLERRGCLYHGAISACDNPRCHNNGTCQSGFTEKKYRCLCPFGFTGEHCENDINECKEGTHNCNSNAVCNNTKGSYNCTCKPGYEGDGNDCTGDIFPNLVILPCHALFNMISDINECNAGTHNCSSNAFCNNTKGSYNCSCKPGYTGDGWTCTGK</sequence>
<dbReference type="InterPro" id="IPR051586">
    <property type="entry name" value="PKC-binding_NELL"/>
</dbReference>
<dbReference type="InterPro" id="IPR003609">
    <property type="entry name" value="Pan_app"/>
</dbReference>
<evidence type="ECO:0000256" key="4">
    <source>
        <dbReference type="ARBA" id="ARBA00023157"/>
    </source>
</evidence>
<dbReference type="EMBL" id="CALNXK010000070">
    <property type="protein sequence ID" value="CAH3142999.1"/>
    <property type="molecule type" value="Genomic_DNA"/>
</dbReference>
<dbReference type="SMART" id="SM00179">
    <property type="entry name" value="EGF_CA"/>
    <property type="match status" value="3"/>
</dbReference>
<feature type="domain" description="EGF-like" evidence="7">
    <location>
        <begin position="185"/>
        <end position="225"/>
    </location>
</feature>
<evidence type="ECO:0000313" key="10">
    <source>
        <dbReference type="Proteomes" id="UP001159405"/>
    </source>
</evidence>
<dbReference type="PROSITE" id="PS00022">
    <property type="entry name" value="EGF_1"/>
    <property type="match status" value="1"/>
</dbReference>
<feature type="non-terminal residue" evidence="9">
    <location>
        <position position="1"/>
    </location>
</feature>
<accession>A0ABN8PFU9</accession>
<evidence type="ECO:0000256" key="1">
    <source>
        <dbReference type="ARBA" id="ARBA00022536"/>
    </source>
</evidence>
<dbReference type="InterPro" id="IPR018097">
    <property type="entry name" value="EGF_Ca-bd_CS"/>
</dbReference>
<dbReference type="PANTHER" id="PTHR24042:SF5">
    <property type="entry name" value="EGF-LIKE CALCIUM-BINDING DOMAIN-CONTAINING PROTEIN"/>
    <property type="match status" value="1"/>
</dbReference>
<dbReference type="PROSITE" id="PS01186">
    <property type="entry name" value="EGF_2"/>
    <property type="match status" value="3"/>
</dbReference>
<feature type="disulfide bond" evidence="6">
    <location>
        <begin position="112"/>
        <end position="121"/>
    </location>
</feature>
<dbReference type="CDD" id="cd00054">
    <property type="entry name" value="EGF_CA"/>
    <property type="match status" value="2"/>
</dbReference>
<dbReference type="SMART" id="SM00181">
    <property type="entry name" value="EGF"/>
    <property type="match status" value="3"/>
</dbReference>
<dbReference type="PROSITE" id="PS01187">
    <property type="entry name" value="EGF_CA"/>
    <property type="match status" value="1"/>
</dbReference>
<dbReference type="PROSITE" id="PS50948">
    <property type="entry name" value="PAN"/>
    <property type="match status" value="1"/>
</dbReference>
<protein>
    <submittedName>
        <fullName evidence="9">Uncharacterized protein</fullName>
    </submittedName>
</protein>
<dbReference type="Proteomes" id="UP001159405">
    <property type="component" value="Unassembled WGS sequence"/>
</dbReference>
<name>A0ABN8PFU9_9CNID</name>
<feature type="domain" description="EGF-like" evidence="7">
    <location>
        <begin position="124"/>
        <end position="164"/>
    </location>
</feature>
<comment type="caution">
    <text evidence="9">The sequence shown here is derived from an EMBL/GenBank/DDBJ whole genome shotgun (WGS) entry which is preliminary data.</text>
</comment>
<keyword evidence="2" id="KW-0732">Signal</keyword>
<feature type="disulfide bond" evidence="6">
    <location>
        <begin position="93"/>
        <end position="110"/>
    </location>
</feature>
<dbReference type="Pfam" id="PF07645">
    <property type="entry name" value="EGF_CA"/>
    <property type="match status" value="1"/>
</dbReference>
<evidence type="ECO:0000256" key="6">
    <source>
        <dbReference type="PROSITE-ProRule" id="PRU00076"/>
    </source>
</evidence>
<dbReference type="InterPro" id="IPR000152">
    <property type="entry name" value="EGF-type_Asp/Asn_hydroxyl_site"/>
</dbReference>
<dbReference type="InterPro" id="IPR009030">
    <property type="entry name" value="Growth_fac_rcpt_cys_sf"/>
</dbReference>
<dbReference type="PROSITE" id="PS50026">
    <property type="entry name" value="EGF_3"/>
    <property type="match status" value="3"/>
</dbReference>
<reference evidence="9 10" key="1">
    <citation type="submission" date="2022-05" db="EMBL/GenBank/DDBJ databases">
        <authorList>
            <consortium name="Genoscope - CEA"/>
            <person name="William W."/>
        </authorList>
    </citation>
    <scope>NUCLEOTIDE SEQUENCE [LARGE SCALE GENOMIC DNA]</scope>
</reference>
<keyword evidence="1 6" id="KW-0245">EGF-like domain</keyword>
<dbReference type="PROSITE" id="PS00010">
    <property type="entry name" value="ASX_HYDROXYL"/>
    <property type="match status" value="2"/>
</dbReference>
<evidence type="ECO:0000256" key="5">
    <source>
        <dbReference type="ARBA" id="ARBA00023180"/>
    </source>
</evidence>
<dbReference type="SUPFAM" id="SSF57196">
    <property type="entry name" value="EGF/Laminin"/>
    <property type="match status" value="1"/>
</dbReference>
<evidence type="ECO:0000256" key="2">
    <source>
        <dbReference type="ARBA" id="ARBA00022729"/>
    </source>
</evidence>
<evidence type="ECO:0000256" key="3">
    <source>
        <dbReference type="ARBA" id="ARBA00022737"/>
    </source>
</evidence>
<dbReference type="PANTHER" id="PTHR24042">
    <property type="entry name" value="NEL HOMOLOG"/>
    <property type="match status" value="1"/>
</dbReference>
<keyword evidence="3" id="KW-0677">Repeat</keyword>
<keyword evidence="10" id="KW-1185">Reference proteome</keyword>
<dbReference type="InterPro" id="IPR001881">
    <property type="entry name" value="EGF-like_Ca-bd_dom"/>
</dbReference>
<evidence type="ECO:0000259" key="8">
    <source>
        <dbReference type="PROSITE" id="PS50948"/>
    </source>
</evidence>
<proteinExistence type="predicted"/>
<dbReference type="Gene3D" id="2.10.25.10">
    <property type="entry name" value="Laminin"/>
    <property type="match status" value="3"/>
</dbReference>